<feature type="domain" description="AB hydrolase-1" evidence="1">
    <location>
        <begin position="61"/>
        <end position="163"/>
    </location>
</feature>
<keyword evidence="2" id="KW-0456">Lyase</keyword>
<evidence type="ECO:0000259" key="1">
    <source>
        <dbReference type="Pfam" id="PF00561"/>
    </source>
</evidence>
<dbReference type="EC" id="4.2.99.20" evidence="2"/>
<evidence type="ECO:0000313" key="2">
    <source>
        <dbReference type="EMBL" id="QZA58454.1"/>
    </source>
</evidence>
<reference evidence="2 3" key="1">
    <citation type="submission" date="2020-01" db="EMBL/GenBank/DDBJ databases">
        <authorList>
            <person name="Sixt B."/>
            <person name="Schulz F."/>
            <person name="Kostanjsek R."/>
            <person name="Koestlbacher S."/>
            <person name="Collingro A."/>
            <person name="Toenshoff E."/>
            <person name="Horn M."/>
        </authorList>
    </citation>
    <scope>NUCLEOTIDE SEQUENCE [LARGE SCALE GENOMIC DNA]</scope>
    <source>
        <strain evidence="2 3">15C</strain>
    </source>
</reference>
<protein>
    <submittedName>
        <fullName evidence="2">2-succinyl-6-hydroxy-2</fullName>
        <ecNumber evidence="2">4.2.99.20</ecNumber>
    </submittedName>
</protein>
<dbReference type="Gene3D" id="3.40.50.1820">
    <property type="entry name" value="alpha/beta hydrolase"/>
    <property type="match status" value="1"/>
</dbReference>
<sequence length="350" mass="39335">MDMLRAIGFIFLPLFLVICIGAIYQIVATKVDETRFLPPGKLVDLGGYSLHISCIGEGDQTVVLEAGHAGNSLEWALVQSEVSKFTRVCSYDRAGYGWSEESPYPRTSDQVVLELHELLTKAQIPKPYILVGHSLGGVNVRLYAHQYPDEVSGIILVDSSHEDQEARLPPEPKKNFFIKHPKIAEFFTFIGIHRLMMQASSVSSKLRLSSYPDWVQKAYLAKLSSTKCMRTAGKESSAFVESLIQLKNVQFSFRDKPLIVLTAGKCISGKGYGFDQEWLNQAYKVWKDLQKELVAQSTKGKQIIAEHSDHQITRHQPSIIIEAIKELINSKEKFESTGDDFQKSKIVNLK</sequence>
<dbReference type="PRINTS" id="PR00111">
    <property type="entry name" value="ABHYDROLASE"/>
</dbReference>
<keyword evidence="3" id="KW-1185">Reference proteome</keyword>
<dbReference type="GO" id="GO:0070205">
    <property type="term" value="F:2-succinyl-6-hydroxy-2,4-cyclohexadiene-1-carboxylate synthase activity"/>
    <property type="evidence" value="ECO:0007669"/>
    <property type="project" value="UniProtKB-EC"/>
</dbReference>
<name>A0ABX8YYP1_9BACT</name>
<organism evidence="2 3">
    <name type="scientific">Candidatus Rhabdochlamydia porcellionis</name>
    <dbReference type="NCBI Taxonomy" id="225148"/>
    <lineage>
        <taxon>Bacteria</taxon>
        <taxon>Pseudomonadati</taxon>
        <taxon>Chlamydiota</taxon>
        <taxon>Chlamydiia</taxon>
        <taxon>Parachlamydiales</taxon>
        <taxon>Candidatus Rhabdochlamydiaceae</taxon>
        <taxon>Candidatus Rhabdochlamydia</taxon>
    </lineage>
</organism>
<gene>
    <name evidence="2" type="ORF">RHAB15C_0000328</name>
</gene>
<proteinExistence type="predicted"/>
<dbReference type="InterPro" id="IPR052370">
    <property type="entry name" value="Meta-cleavage_hydrolase"/>
</dbReference>
<accession>A0ABX8YYP1</accession>
<dbReference type="InterPro" id="IPR000073">
    <property type="entry name" value="AB_hydrolase_1"/>
</dbReference>
<dbReference type="PANTHER" id="PTHR43139">
    <property type="entry name" value="SI:DKEY-122A22.2"/>
    <property type="match status" value="1"/>
</dbReference>
<dbReference type="EMBL" id="CP075585">
    <property type="protein sequence ID" value="QZA58454.1"/>
    <property type="molecule type" value="Genomic_DNA"/>
</dbReference>
<dbReference type="Proteomes" id="UP000822862">
    <property type="component" value="Chromosome"/>
</dbReference>
<reference evidence="2 3" key="2">
    <citation type="submission" date="2021-05" db="EMBL/GenBank/DDBJ databases">
        <title>Ecology and evolution of chlamydial symbionts of arthropods.</title>
        <authorList>
            <person name="Halter T."/>
            <person name="Sixt B.S."/>
            <person name="Toenshoff E.R."/>
            <person name="Koestlbacher S."/>
            <person name="Schulz F."/>
            <person name="Kostanjsek R."/>
            <person name="Collingro A."/>
            <person name="Hendrickx F."/>
            <person name="Horn M."/>
        </authorList>
    </citation>
    <scope>NUCLEOTIDE SEQUENCE [LARGE SCALE GENOMIC DNA]</scope>
    <source>
        <strain evidence="2 3">15C</strain>
    </source>
</reference>
<evidence type="ECO:0000313" key="3">
    <source>
        <dbReference type="Proteomes" id="UP000822862"/>
    </source>
</evidence>
<dbReference type="Pfam" id="PF00561">
    <property type="entry name" value="Abhydrolase_1"/>
    <property type="match status" value="1"/>
</dbReference>
<dbReference type="SUPFAM" id="SSF53474">
    <property type="entry name" value="alpha/beta-Hydrolases"/>
    <property type="match status" value="1"/>
</dbReference>
<dbReference type="PANTHER" id="PTHR43139:SF52">
    <property type="entry name" value="SI:DKEY-122A22.2"/>
    <property type="match status" value="1"/>
</dbReference>
<dbReference type="InterPro" id="IPR029058">
    <property type="entry name" value="AB_hydrolase_fold"/>
</dbReference>